<comment type="caution">
    <text evidence="4">The sequence shown here is derived from an EMBL/GenBank/DDBJ whole genome shotgun (WGS) entry which is preliminary data.</text>
</comment>
<keyword evidence="1" id="KW-0863">Zinc-finger</keyword>
<dbReference type="SMART" id="SM00343">
    <property type="entry name" value="ZnF_C2HC"/>
    <property type="match status" value="1"/>
</dbReference>
<feature type="compositionally biased region" description="Basic and acidic residues" evidence="2">
    <location>
        <begin position="81"/>
        <end position="90"/>
    </location>
</feature>
<organism evidence="4 5">
    <name type="scientific">Leptotrombidium deliense</name>
    <dbReference type="NCBI Taxonomy" id="299467"/>
    <lineage>
        <taxon>Eukaryota</taxon>
        <taxon>Metazoa</taxon>
        <taxon>Ecdysozoa</taxon>
        <taxon>Arthropoda</taxon>
        <taxon>Chelicerata</taxon>
        <taxon>Arachnida</taxon>
        <taxon>Acari</taxon>
        <taxon>Acariformes</taxon>
        <taxon>Trombidiformes</taxon>
        <taxon>Prostigmata</taxon>
        <taxon>Anystina</taxon>
        <taxon>Parasitengona</taxon>
        <taxon>Trombiculoidea</taxon>
        <taxon>Trombiculidae</taxon>
        <taxon>Leptotrombidium</taxon>
    </lineage>
</organism>
<dbReference type="InterPro" id="IPR036875">
    <property type="entry name" value="Znf_CCHC_sf"/>
</dbReference>
<dbReference type="GO" id="GO:0008270">
    <property type="term" value="F:zinc ion binding"/>
    <property type="evidence" value="ECO:0007669"/>
    <property type="project" value="UniProtKB-KW"/>
</dbReference>
<dbReference type="PANTHER" id="PTHR46888:SF1">
    <property type="entry name" value="RIBONUCLEASE H"/>
    <property type="match status" value="1"/>
</dbReference>
<feature type="region of interest" description="Disordered" evidence="2">
    <location>
        <begin position="81"/>
        <end position="100"/>
    </location>
</feature>
<evidence type="ECO:0000256" key="1">
    <source>
        <dbReference type="PROSITE-ProRule" id="PRU00047"/>
    </source>
</evidence>
<dbReference type="Gene3D" id="2.40.70.10">
    <property type="entry name" value="Acid Proteases"/>
    <property type="match status" value="1"/>
</dbReference>
<dbReference type="Proteomes" id="UP000288716">
    <property type="component" value="Unassembled WGS sequence"/>
</dbReference>
<evidence type="ECO:0000313" key="5">
    <source>
        <dbReference type="Proteomes" id="UP000288716"/>
    </source>
</evidence>
<proteinExistence type="predicted"/>
<feature type="domain" description="CCHC-type" evidence="3">
    <location>
        <begin position="136"/>
        <end position="151"/>
    </location>
</feature>
<dbReference type="OrthoDB" id="8065303at2759"/>
<sequence length="350" mass="39083">MREFNEMVNARKQRVEESVAAYFGEKLALIKRAPEKFKVTTDASVDYLISGVHDSNIRRVLRLRNYDSIHELMQIARMLDRDSETRHTEQKQTSVGKFEGKQTNKIEANWTARAAAQSSADNLLHLKPIRRDGITCLKCGEVGHIANECPQRRQVNTTNNNKAITNCIIASKWPSKVMVDSGCDRTVIKRSVLPKEQKIVSADGQKLKVVENEVSILGCVTVSIEIGGFTAQVSAAVVEKSPFGMIVGSDWRRNANVAITTFPDASIEIKKCENKATMVGVFIVVPKEETIVSLKTENCNSTANNTSFMTSNTVQQFDVTFEREVNKVVSNVAEEATKAEKHRLQKVLHE</sequence>
<keyword evidence="1" id="KW-0862">Zinc</keyword>
<evidence type="ECO:0000259" key="3">
    <source>
        <dbReference type="PROSITE" id="PS50158"/>
    </source>
</evidence>
<dbReference type="PANTHER" id="PTHR46888">
    <property type="entry name" value="ZINC KNUCKLE DOMAINCONTAINING PROTEIN-RELATED"/>
    <property type="match status" value="1"/>
</dbReference>
<reference evidence="4 5" key="1">
    <citation type="journal article" date="2018" name="Gigascience">
        <title>Genomes of trombidid mites reveal novel predicted allergens and laterally-transferred genes associated with secondary metabolism.</title>
        <authorList>
            <person name="Dong X."/>
            <person name="Chaisiri K."/>
            <person name="Xia D."/>
            <person name="Armstrong S.D."/>
            <person name="Fang Y."/>
            <person name="Donnelly M.J."/>
            <person name="Kadowaki T."/>
            <person name="McGarry J.W."/>
            <person name="Darby A.C."/>
            <person name="Makepeace B.L."/>
        </authorList>
    </citation>
    <scope>NUCLEOTIDE SEQUENCE [LARGE SCALE GENOMIC DNA]</scope>
    <source>
        <strain evidence="4">UoL-UT</strain>
    </source>
</reference>
<name>A0A443RW44_9ACAR</name>
<dbReference type="SUPFAM" id="SSF57756">
    <property type="entry name" value="Retrovirus zinc finger-like domains"/>
    <property type="match status" value="1"/>
</dbReference>
<dbReference type="InterPro" id="IPR021109">
    <property type="entry name" value="Peptidase_aspartic_dom_sf"/>
</dbReference>
<gene>
    <name evidence="4" type="ORF">B4U80_12260</name>
</gene>
<evidence type="ECO:0000256" key="2">
    <source>
        <dbReference type="SAM" id="MobiDB-lite"/>
    </source>
</evidence>
<dbReference type="CDD" id="cd00303">
    <property type="entry name" value="retropepsin_like"/>
    <property type="match status" value="1"/>
</dbReference>
<dbReference type="PROSITE" id="PS50158">
    <property type="entry name" value="ZF_CCHC"/>
    <property type="match status" value="1"/>
</dbReference>
<evidence type="ECO:0000313" key="4">
    <source>
        <dbReference type="EMBL" id="RWS19592.1"/>
    </source>
</evidence>
<dbReference type="VEuPathDB" id="VectorBase:LDEU012448"/>
<dbReference type="AlphaFoldDB" id="A0A443RW44"/>
<keyword evidence="5" id="KW-1185">Reference proteome</keyword>
<keyword evidence="1" id="KW-0479">Metal-binding</keyword>
<dbReference type="Pfam" id="PF00098">
    <property type="entry name" value="zf-CCHC"/>
    <property type="match status" value="1"/>
</dbReference>
<dbReference type="EMBL" id="NCKV01024597">
    <property type="protein sequence ID" value="RWS19592.1"/>
    <property type="molecule type" value="Genomic_DNA"/>
</dbReference>
<dbReference type="Gene3D" id="4.10.60.10">
    <property type="entry name" value="Zinc finger, CCHC-type"/>
    <property type="match status" value="1"/>
</dbReference>
<protein>
    <submittedName>
        <fullName evidence="4">Blastopia polyprotein-like protein</fullName>
    </submittedName>
</protein>
<dbReference type="SUPFAM" id="SSF50630">
    <property type="entry name" value="Acid proteases"/>
    <property type="match status" value="1"/>
</dbReference>
<dbReference type="GO" id="GO:0003676">
    <property type="term" value="F:nucleic acid binding"/>
    <property type="evidence" value="ECO:0007669"/>
    <property type="project" value="InterPro"/>
</dbReference>
<feature type="non-terminal residue" evidence="4">
    <location>
        <position position="350"/>
    </location>
</feature>
<accession>A0A443RW44</accession>
<dbReference type="InterPro" id="IPR001878">
    <property type="entry name" value="Znf_CCHC"/>
</dbReference>